<dbReference type="PROSITE" id="PS50005">
    <property type="entry name" value="TPR"/>
    <property type="match status" value="1"/>
</dbReference>
<dbReference type="PANTHER" id="PTHR12558:SF13">
    <property type="entry name" value="CELL DIVISION CYCLE PROTEIN 27 HOMOLOG"/>
    <property type="match status" value="1"/>
</dbReference>
<dbReference type="PANTHER" id="PTHR12558">
    <property type="entry name" value="CELL DIVISION CYCLE 16,23,27"/>
    <property type="match status" value="1"/>
</dbReference>
<accession>A0A0F9FP96</accession>
<name>A0A0F9FP96_9ZZZZ</name>
<dbReference type="SMART" id="SM00028">
    <property type="entry name" value="TPR"/>
    <property type="match status" value="9"/>
</dbReference>
<dbReference type="EMBL" id="LAZR01020605">
    <property type="protein sequence ID" value="KKL88294.1"/>
    <property type="molecule type" value="Genomic_DNA"/>
</dbReference>
<evidence type="ECO:0000313" key="1">
    <source>
        <dbReference type="EMBL" id="KKL88294.1"/>
    </source>
</evidence>
<comment type="caution">
    <text evidence="1">The sequence shown here is derived from an EMBL/GenBank/DDBJ whole genome shotgun (WGS) entry which is preliminary data.</text>
</comment>
<dbReference type="Gene3D" id="1.25.40.10">
    <property type="entry name" value="Tetratricopeptide repeat domain"/>
    <property type="match status" value="7"/>
</dbReference>
<dbReference type="SUPFAM" id="SSF48452">
    <property type="entry name" value="TPR-like"/>
    <property type="match status" value="4"/>
</dbReference>
<organism evidence="1">
    <name type="scientific">marine sediment metagenome</name>
    <dbReference type="NCBI Taxonomy" id="412755"/>
    <lineage>
        <taxon>unclassified sequences</taxon>
        <taxon>metagenomes</taxon>
        <taxon>ecological metagenomes</taxon>
    </lineage>
</organism>
<gene>
    <name evidence="1" type="ORF">LCGC14_1926140</name>
</gene>
<dbReference type="InterPro" id="IPR011990">
    <property type="entry name" value="TPR-like_helical_dom_sf"/>
</dbReference>
<reference evidence="1" key="1">
    <citation type="journal article" date="2015" name="Nature">
        <title>Complex archaea that bridge the gap between prokaryotes and eukaryotes.</title>
        <authorList>
            <person name="Spang A."/>
            <person name="Saw J.H."/>
            <person name="Jorgensen S.L."/>
            <person name="Zaremba-Niedzwiedzka K."/>
            <person name="Martijn J."/>
            <person name="Lind A.E."/>
            <person name="van Eijk R."/>
            <person name="Schleper C."/>
            <person name="Guy L."/>
            <person name="Ettema T.J."/>
        </authorList>
    </citation>
    <scope>NUCLEOTIDE SEQUENCE</scope>
</reference>
<protein>
    <submittedName>
        <fullName evidence="1">Uncharacterized protein</fullName>
    </submittedName>
</protein>
<dbReference type="AlphaFoldDB" id="A0A0F9FP96"/>
<proteinExistence type="predicted"/>
<sequence>MAVCGMALKKYAEAAKEFQALRVKYPKGEHLADATYRNAFCLHKLGKYDDSLKLCKTAAASKAFQGPATELIAENLFLLGRYPQAAKVYTTLAKTAKGRAGTNYAFRLGECAYLEGDLAKAVKLLGTLAGDPKTAKDPDLREAIFLFGDALLQTGQHAQAAAALARYVGLAKQVKDEARFKLALAQLRSGKEAEAARTLLVVMQSKADSTWVLQAMFEYGQLTYKQKQPAKAAQVLAKVVASVKAPAELVAPATYLLGWIDLDAGRYPQAAARFGQVVKKFPKHALAPEAAFRQGVALLKTKRYAEALTLLQGYIKANPKGKDVHEARFLTATCLAKLLRHAEAAKILASLADDKDARSETVLYELAWSQRKAKDRAAAAGTYRKLLAAYPSGQLATTARVELGGMLYQDKKFNEAADLLAKALADTKGDPKTLAVARYQLGWCYAKLDKHDKAAETFEAFAAKNAKDELAPSALHQAGLAFSLVGNHAKAQAHFAKLVSGYPAHELAAVTYLKLGQEYNAAGDYEKAATTFATFVRKFPKDKFIYVAQFGTGWSLESRKKYAEARTWYAKVTSSHNGQTAARAQFQTGESYFAEGKLTRAAGELIKVDIIYAYPQWSARALYEAGRVFEQLKRPAQAKAQYELCVKKYASQPVAKLAQKRLEGLGKPAS</sequence>
<dbReference type="Pfam" id="PF13174">
    <property type="entry name" value="TPR_6"/>
    <property type="match status" value="2"/>
</dbReference>
<dbReference type="Pfam" id="PF13432">
    <property type="entry name" value="TPR_16"/>
    <property type="match status" value="5"/>
</dbReference>
<dbReference type="InterPro" id="IPR019734">
    <property type="entry name" value="TPR_rpt"/>
</dbReference>